<comment type="caution">
    <text evidence="3">The sequence shown here is derived from an EMBL/GenBank/DDBJ whole genome shotgun (WGS) entry which is preliminary data.</text>
</comment>
<evidence type="ECO:0000313" key="3">
    <source>
        <dbReference type="EMBL" id="GAA1968412.1"/>
    </source>
</evidence>
<name>A0ABN2RGS7_9MICO</name>
<evidence type="ECO:0000256" key="2">
    <source>
        <dbReference type="SAM" id="Phobius"/>
    </source>
</evidence>
<evidence type="ECO:0008006" key="5">
    <source>
        <dbReference type="Google" id="ProtNLM"/>
    </source>
</evidence>
<evidence type="ECO:0000313" key="4">
    <source>
        <dbReference type="Proteomes" id="UP001499933"/>
    </source>
</evidence>
<proteinExistence type="predicted"/>
<protein>
    <recommendedName>
        <fullName evidence="5">DUF3040 domain-containing protein</fullName>
    </recommendedName>
</protein>
<reference evidence="3 4" key="1">
    <citation type="journal article" date="2019" name="Int. J. Syst. Evol. Microbiol.">
        <title>The Global Catalogue of Microorganisms (GCM) 10K type strain sequencing project: providing services to taxonomists for standard genome sequencing and annotation.</title>
        <authorList>
            <consortium name="The Broad Institute Genomics Platform"/>
            <consortium name="The Broad Institute Genome Sequencing Center for Infectious Disease"/>
            <person name="Wu L."/>
            <person name="Ma J."/>
        </authorList>
    </citation>
    <scope>NUCLEOTIDE SEQUENCE [LARGE SCALE GENOMIC DNA]</scope>
    <source>
        <strain evidence="3 4">JCM 14901</strain>
    </source>
</reference>
<keyword evidence="4" id="KW-1185">Reference proteome</keyword>
<organism evidence="3 4">
    <name type="scientific">Microbacterium deminutum</name>
    <dbReference type="NCBI Taxonomy" id="344164"/>
    <lineage>
        <taxon>Bacteria</taxon>
        <taxon>Bacillati</taxon>
        <taxon>Actinomycetota</taxon>
        <taxon>Actinomycetes</taxon>
        <taxon>Micrococcales</taxon>
        <taxon>Microbacteriaceae</taxon>
        <taxon>Microbacterium</taxon>
    </lineage>
</organism>
<gene>
    <name evidence="3" type="ORF">GCM10009776_34360</name>
</gene>
<sequence length="191" mass="21155">MATPSSDNTAEVAGPSSEAASQAANAAWQRQLPMRFNPPPGWPIPSRAWILQHMGRGMSDAWKPVDAPPDPPVDWPWWVRQEPAWTAWIEREKRSFRGLPWLVAALVASPVVIVLLLPLTGATVVATFAALALACGVMVIATRRSQFRRDPVARFREQHRDEWMPILNESDSDPGDQGGCRRARRMGGDVT</sequence>
<feature type="transmembrane region" description="Helical" evidence="2">
    <location>
        <begin position="123"/>
        <end position="141"/>
    </location>
</feature>
<feature type="transmembrane region" description="Helical" evidence="2">
    <location>
        <begin position="99"/>
        <end position="117"/>
    </location>
</feature>
<keyword evidence="2" id="KW-0472">Membrane</keyword>
<dbReference type="EMBL" id="BAAAOG010000010">
    <property type="protein sequence ID" value="GAA1968412.1"/>
    <property type="molecule type" value="Genomic_DNA"/>
</dbReference>
<feature type="compositionally biased region" description="Low complexity" evidence="1">
    <location>
        <begin position="16"/>
        <end position="26"/>
    </location>
</feature>
<accession>A0ABN2RGS7</accession>
<dbReference type="Proteomes" id="UP001499933">
    <property type="component" value="Unassembled WGS sequence"/>
</dbReference>
<feature type="region of interest" description="Disordered" evidence="1">
    <location>
        <begin position="166"/>
        <end position="191"/>
    </location>
</feature>
<feature type="region of interest" description="Disordered" evidence="1">
    <location>
        <begin position="1"/>
        <end position="26"/>
    </location>
</feature>
<keyword evidence="2" id="KW-1133">Transmembrane helix</keyword>
<evidence type="ECO:0000256" key="1">
    <source>
        <dbReference type="SAM" id="MobiDB-lite"/>
    </source>
</evidence>
<keyword evidence="2" id="KW-0812">Transmembrane</keyword>